<organism evidence="7 8">
    <name type="scientific">Pseudoalteromonas xiamenensis</name>
    <dbReference type="NCBI Taxonomy" id="882626"/>
    <lineage>
        <taxon>Bacteria</taxon>
        <taxon>Pseudomonadati</taxon>
        <taxon>Pseudomonadota</taxon>
        <taxon>Gammaproteobacteria</taxon>
        <taxon>Alteromonadales</taxon>
        <taxon>Pseudoalteromonadaceae</taxon>
        <taxon>Pseudoalteromonas</taxon>
    </lineage>
</organism>
<proteinExistence type="predicted"/>
<sequence>MPYTQISDQYIKTSFLASNYTLLEKIGEGGFGKVYKAKQLNTDQFVAIKFLAIQPYSEEESKQRYIERFKRETMLSSKLHHPNIVRLLDQGQCNENLLYAVFEYVDGQSLRTFLTSNGPMSPLDAQDIMLQLLDALIHAHQHGIIHRDIKPANIMLSKGGARTHAKILDFGIGTLTQDSRHQEFNTLTLTQETLGTPSYSAPEQLRGEPATESTDLYVWGLLFLECLTGIPAVSGSSLASIYHKQLSDAQVPVPQALLGHPIAGLLRRVLHKNPNDRVITGEEAYQELTRMNMANLVGALGTFRAVNVPNESTVILRDDEPNYPLHSDYTFFTERKQITVLAVRFSIALIPGSDSDLDVLDALFKSHRGHCLDIATRFGAYHVGSLGDTSLFYFGYPTASDNDTRLCARTALEVMSDLAKRNALVKDSQGAELSMHAGIHSGIFTTYANSTPEGHIANAALALARQAENNQILCSREARNLLEPYTEFDAHDDLQLGLTSATDPVFNLVGERRIEAFGFMRGTRNNHELIGRGVELEQTLSMFKGLSQSSNIAHIFGEAGIGKSRLLQEIRKNASGYQHLVAQCLPEHQNNALYPILNLVRYLYNTPQLSSEKAIALFSDILAENTPSLDVENALPILMIWLNIEFGEELTASTLAPDQQKSILFTSLTALLSSKYHSISEKKLYIVEDIHWADTTTLEFVQHFAKTLKQGDVLLSTSRQALPSQLNDLTLLEVGLKKLTEQATEDFIVKLFDERPVARNVLDVLINRTDGIPLFIEELVDMIKQKELVSVIAGEINFASPDKLEQVPSSLRESLQQKLDSLVYAKETAQLAATIGREFEYDLLVAASSLSENQIQNDLNELVSKDLIVHQRHVSNDSYIFKHALVRDAAYDSMVSEDKIHTHINIAGTLCSLKKLPLQDRHLSAGWHFVQAKEPIRALDSYNSVLKFYVSHSLNSKTNEVYSIVKGIADEFPNQVELSPSYLESLTFVLTAYMSLYGYAGLETIALASDIQKSLDKIEVSRQQEEHILNVLEQVQWAQFLAFHYSSQRKAARELGETILADCQNNLPKTCCTLVHLAQAYAFDGDYLQSKEAYDVVVNNATRIENIPDVVTKFGSEPYSQGLTMCSIVELMIGNIKQSFCRAELGLTVSLHSKHDISITFAYIFIALHYFCLNDKYGVLETYQRYSKDVEHDVWAKAFLDILHDWANNQYDTALSIRKAMLESGQSFALGVYETSIADTLITRGEFEKARVLMEDAIARVESLDEVYAVPLLKRYLAKSIALEGHDPALAEALYVQAAMQAQEQQATFKEFNCVIELVEFFPTQNRLARLGEVYEKLKDESASYYFEKAKGLLESRCI</sequence>
<dbReference type="Proteomes" id="UP000664904">
    <property type="component" value="Chromosome"/>
</dbReference>
<dbReference type="GO" id="GO:0009190">
    <property type="term" value="P:cyclic nucleotide biosynthetic process"/>
    <property type="evidence" value="ECO:0007669"/>
    <property type="project" value="InterPro"/>
</dbReference>
<keyword evidence="7" id="KW-0808">Transferase</keyword>
<evidence type="ECO:0000256" key="2">
    <source>
        <dbReference type="ARBA" id="ARBA00022741"/>
    </source>
</evidence>
<evidence type="ECO:0000313" key="7">
    <source>
        <dbReference type="EMBL" id="QTH71101.1"/>
    </source>
</evidence>
<dbReference type="PROSITE" id="PS50125">
    <property type="entry name" value="GUANYLATE_CYCLASE_2"/>
    <property type="match status" value="1"/>
</dbReference>
<dbReference type="GO" id="GO:0016020">
    <property type="term" value="C:membrane"/>
    <property type="evidence" value="ECO:0007669"/>
    <property type="project" value="UniProtKB-SubCell"/>
</dbReference>
<dbReference type="GO" id="GO:0005524">
    <property type="term" value="F:ATP binding"/>
    <property type="evidence" value="ECO:0007669"/>
    <property type="project" value="UniProtKB-UniRule"/>
</dbReference>
<gene>
    <name evidence="7" type="ORF">J5O05_14800</name>
</gene>
<dbReference type="PROSITE" id="PS00108">
    <property type="entry name" value="PROTEIN_KINASE_ST"/>
    <property type="match status" value="1"/>
</dbReference>
<dbReference type="InterPro" id="IPR045269">
    <property type="entry name" value="Atg1-like"/>
</dbReference>
<dbReference type="KEGG" id="pxi:J5O05_14800"/>
<name>A0A975DFW5_9GAMM</name>
<dbReference type="InterPro" id="IPR000719">
    <property type="entry name" value="Prot_kinase_dom"/>
</dbReference>
<dbReference type="RefSeq" id="WP_208842742.1">
    <property type="nucleotide sequence ID" value="NZ_CP072133.1"/>
</dbReference>
<evidence type="ECO:0000256" key="1">
    <source>
        <dbReference type="ARBA" id="ARBA00004167"/>
    </source>
</evidence>
<evidence type="ECO:0000259" key="5">
    <source>
        <dbReference type="PROSITE" id="PS50011"/>
    </source>
</evidence>
<dbReference type="GO" id="GO:0005737">
    <property type="term" value="C:cytoplasm"/>
    <property type="evidence" value="ECO:0007669"/>
    <property type="project" value="TreeGrafter"/>
</dbReference>
<dbReference type="CDD" id="cd14014">
    <property type="entry name" value="STKc_PknB_like"/>
    <property type="match status" value="1"/>
</dbReference>
<dbReference type="InterPro" id="IPR023889">
    <property type="entry name" value="TOMM_kin_cyc"/>
</dbReference>
<dbReference type="InterPro" id="IPR017441">
    <property type="entry name" value="Protein_kinase_ATP_BS"/>
</dbReference>
<dbReference type="SMART" id="SM00220">
    <property type="entry name" value="S_TKc"/>
    <property type="match status" value="1"/>
</dbReference>
<dbReference type="Pfam" id="PF00069">
    <property type="entry name" value="Pkinase"/>
    <property type="match status" value="1"/>
</dbReference>
<keyword evidence="3 4" id="KW-0067">ATP-binding</keyword>
<dbReference type="PANTHER" id="PTHR24348:SF70">
    <property type="entry name" value="PROTEIN KINASE DOMAIN CONTAINING PROTEIN"/>
    <property type="match status" value="1"/>
</dbReference>
<dbReference type="InterPro" id="IPR011009">
    <property type="entry name" value="Kinase-like_dom_sf"/>
</dbReference>
<evidence type="ECO:0000313" key="8">
    <source>
        <dbReference type="Proteomes" id="UP000664904"/>
    </source>
</evidence>
<dbReference type="GO" id="GO:0004016">
    <property type="term" value="F:adenylate cyclase activity"/>
    <property type="evidence" value="ECO:0007669"/>
    <property type="project" value="UniProtKB-ARBA"/>
</dbReference>
<dbReference type="GO" id="GO:0035556">
    <property type="term" value="P:intracellular signal transduction"/>
    <property type="evidence" value="ECO:0007669"/>
    <property type="project" value="InterPro"/>
</dbReference>
<comment type="subcellular location">
    <subcellularLocation>
        <location evidence="1">Membrane</location>
        <topology evidence="1">Single-pass membrane protein</topology>
    </subcellularLocation>
</comment>
<keyword evidence="7" id="KW-0418">Kinase</keyword>
<accession>A0A975DFW5</accession>
<feature type="domain" description="Guanylate cyclase" evidence="6">
    <location>
        <begin position="323"/>
        <end position="468"/>
    </location>
</feature>
<keyword evidence="2 4" id="KW-0547">Nucleotide-binding</keyword>
<reference evidence="7" key="1">
    <citation type="submission" date="2021-03" db="EMBL/GenBank/DDBJ databases">
        <title>Complete Genome of Pseudoalteromonas xiamenensis STKMTI.2, a new potential marine bacterium producing anti-Vibrio compounds.</title>
        <authorList>
            <person name="Handayani D.P."/>
            <person name="Isnansetyo A."/>
            <person name="Istiqomah I."/>
            <person name="Jumina J."/>
        </authorList>
    </citation>
    <scope>NUCLEOTIDE SEQUENCE</scope>
    <source>
        <strain evidence="7">STKMTI.2</strain>
    </source>
</reference>
<dbReference type="PROSITE" id="PS00107">
    <property type="entry name" value="PROTEIN_KINASE_ATP"/>
    <property type="match status" value="1"/>
</dbReference>
<feature type="domain" description="Protein kinase" evidence="5">
    <location>
        <begin position="20"/>
        <end position="289"/>
    </location>
</feature>
<dbReference type="InterPro" id="IPR027417">
    <property type="entry name" value="P-loop_NTPase"/>
</dbReference>
<dbReference type="SUPFAM" id="SSF52540">
    <property type="entry name" value="P-loop containing nucleoside triphosphate hydrolases"/>
    <property type="match status" value="1"/>
</dbReference>
<dbReference type="SUPFAM" id="SSF55073">
    <property type="entry name" value="Nucleotide cyclase"/>
    <property type="match status" value="1"/>
</dbReference>
<dbReference type="Gene3D" id="1.10.510.10">
    <property type="entry name" value="Transferase(Phosphotransferase) domain 1"/>
    <property type="match status" value="1"/>
</dbReference>
<evidence type="ECO:0000256" key="3">
    <source>
        <dbReference type="ARBA" id="ARBA00022840"/>
    </source>
</evidence>
<evidence type="ECO:0000259" key="6">
    <source>
        <dbReference type="PROSITE" id="PS50125"/>
    </source>
</evidence>
<dbReference type="PANTHER" id="PTHR24348">
    <property type="entry name" value="SERINE/THREONINE-PROTEIN KINASE UNC-51-RELATED"/>
    <property type="match status" value="1"/>
</dbReference>
<evidence type="ECO:0000256" key="4">
    <source>
        <dbReference type="PROSITE-ProRule" id="PRU10141"/>
    </source>
</evidence>
<dbReference type="Gene3D" id="3.30.70.1230">
    <property type="entry name" value="Nucleotide cyclase"/>
    <property type="match status" value="1"/>
</dbReference>
<dbReference type="InterPro" id="IPR041664">
    <property type="entry name" value="AAA_16"/>
</dbReference>
<dbReference type="InterPro" id="IPR001054">
    <property type="entry name" value="A/G_cyclase"/>
</dbReference>
<dbReference type="InterPro" id="IPR008271">
    <property type="entry name" value="Ser/Thr_kinase_AS"/>
</dbReference>
<dbReference type="Pfam" id="PF13191">
    <property type="entry name" value="AAA_16"/>
    <property type="match status" value="1"/>
</dbReference>
<dbReference type="NCBIfam" id="TIGR03903">
    <property type="entry name" value="TOMM_kin_cyc"/>
    <property type="match status" value="1"/>
</dbReference>
<dbReference type="SUPFAM" id="SSF56112">
    <property type="entry name" value="Protein kinase-like (PK-like)"/>
    <property type="match status" value="1"/>
</dbReference>
<dbReference type="GO" id="GO:0004674">
    <property type="term" value="F:protein serine/threonine kinase activity"/>
    <property type="evidence" value="ECO:0007669"/>
    <property type="project" value="InterPro"/>
</dbReference>
<feature type="binding site" evidence="4">
    <location>
        <position position="49"/>
    </location>
    <ligand>
        <name>ATP</name>
        <dbReference type="ChEBI" id="CHEBI:30616"/>
    </ligand>
</feature>
<dbReference type="PROSITE" id="PS50011">
    <property type="entry name" value="PROTEIN_KINASE_DOM"/>
    <property type="match status" value="1"/>
</dbReference>
<dbReference type="InterPro" id="IPR029787">
    <property type="entry name" value="Nucleotide_cyclase"/>
</dbReference>
<dbReference type="EMBL" id="CP072133">
    <property type="protein sequence ID" value="QTH71101.1"/>
    <property type="molecule type" value="Genomic_DNA"/>
</dbReference>
<protein>
    <submittedName>
        <fullName evidence="7">TOMM system kinase/cyclase fusion protein</fullName>
    </submittedName>
</protein>
<keyword evidence="8" id="KW-1185">Reference proteome</keyword>